<name>A0ACC3MW89_9PEZI</name>
<keyword evidence="2" id="KW-1185">Reference proteome</keyword>
<organism evidence="1 2">
    <name type="scientific">Vermiconidia calcicola</name>
    <dbReference type="NCBI Taxonomy" id="1690605"/>
    <lineage>
        <taxon>Eukaryota</taxon>
        <taxon>Fungi</taxon>
        <taxon>Dikarya</taxon>
        <taxon>Ascomycota</taxon>
        <taxon>Pezizomycotina</taxon>
        <taxon>Dothideomycetes</taxon>
        <taxon>Dothideomycetidae</taxon>
        <taxon>Mycosphaerellales</taxon>
        <taxon>Extremaceae</taxon>
        <taxon>Vermiconidia</taxon>
    </lineage>
</organism>
<accession>A0ACC3MW89</accession>
<proteinExistence type="predicted"/>
<protein>
    <submittedName>
        <fullName evidence="1">Uncharacterized protein</fullName>
    </submittedName>
</protein>
<reference evidence="1" key="1">
    <citation type="submission" date="2023-07" db="EMBL/GenBank/DDBJ databases">
        <title>Black Yeasts Isolated from many extreme environments.</title>
        <authorList>
            <person name="Coleine C."/>
            <person name="Stajich J.E."/>
            <person name="Selbmann L."/>
        </authorList>
    </citation>
    <scope>NUCLEOTIDE SEQUENCE</scope>
    <source>
        <strain evidence="1">CCFEE 5714</strain>
    </source>
</reference>
<sequence length="277" mass="31601">MALTAKQRRPSRLLNKQQTAPNKKITNKNAAESPLLRLPPEIRNRIYGYVLGGKTLHVDVSLYRLSITVCRAIQPDTLKADTIREQGAENETFHYKDHHVSLGCTLSYREDNGSRKLDVALLRACRYIHREAALLPYLLNTFAFDCDNISWQWSLFMDALNPSQRRAIRAITLVTSYRNLPHILPAGHVSKLTGLTHVTLYGHYLRSAVRMPKTNLLDRLAKLPIKRARICATQTEKPLSRPVDVDPKLLAMRMRRWTQAAEKLIERPSDKETDAAS</sequence>
<gene>
    <name evidence="1" type="ORF">LTR37_013516</name>
</gene>
<dbReference type="EMBL" id="JAUTXU010000133">
    <property type="protein sequence ID" value="KAK3704999.1"/>
    <property type="molecule type" value="Genomic_DNA"/>
</dbReference>
<evidence type="ECO:0000313" key="2">
    <source>
        <dbReference type="Proteomes" id="UP001281147"/>
    </source>
</evidence>
<comment type="caution">
    <text evidence="1">The sequence shown here is derived from an EMBL/GenBank/DDBJ whole genome shotgun (WGS) entry which is preliminary data.</text>
</comment>
<evidence type="ECO:0000313" key="1">
    <source>
        <dbReference type="EMBL" id="KAK3704999.1"/>
    </source>
</evidence>
<dbReference type="Proteomes" id="UP001281147">
    <property type="component" value="Unassembled WGS sequence"/>
</dbReference>